<gene>
    <name evidence="2" type="ORF">J0X13_06295</name>
</gene>
<reference evidence="2 3" key="1">
    <citation type="submission" date="2021-03" db="EMBL/GenBank/DDBJ databases">
        <title>Muricauda sp. CAU 1631 isolated from Incheon.</title>
        <authorList>
            <person name="Kim W."/>
        </authorList>
    </citation>
    <scope>NUCLEOTIDE SEQUENCE [LARGE SCALE GENOMIC DNA]</scope>
    <source>
        <strain evidence="2 3">CAU 1631</strain>
    </source>
</reference>
<dbReference type="InterPro" id="IPR000182">
    <property type="entry name" value="GNAT_dom"/>
</dbReference>
<evidence type="ECO:0000313" key="2">
    <source>
        <dbReference type="EMBL" id="MBO0330151.1"/>
    </source>
</evidence>
<dbReference type="Pfam" id="PF00583">
    <property type="entry name" value="Acetyltransf_1"/>
    <property type="match status" value="1"/>
</dbReference>
<dbReference type="Proteomes" id="UP000664163">
    <property type="component" value="Unassembled WGS sequence"/>
</dbReference>
<organism evidence="2 3">
    <name type="scientific">[Muricauda] lutisoli</name>
    <dbReference type="NCBI Taxonomy" id="2816035"/>
    <lineage>
        <taxon>Bacteria</taxon>
        <taxon>Pseudomonadati</taxon>
        <taxon>Bacteroidota</taxon>
        <taxon>Flavobacteriia</taxon>
        <taxon>Flavobacteriales</taxon>
        <taxon>Flavobacteriaceae</taxon>
        <taxon>Allomuricauda</taxon>
    </lineage>
</organism>
<dbReference type="InterPro" id="IPR016181">
    <property type="entry name" value="Acyl_CoA_acyltransferase"/>
</dbReference>
<dbReference type="SUPFAM" id="SSF55729">
    <property type="entry name" value="Acyl-CoA N-acyltransferases (Nat)"/>
    <property type="match status" value="1"/>
</dbReference>
<dbReference type="Gene3D" id="3.40.630.30">
    <property type="match status" value="1"/>
</dbReference>
<accession>A0ABS3EV84</accession>
<dbReference type="RefSeq" id="WP_207070571.1">
    <property type="nucleotide sequence ID" value="NZ_JAFLND010000001.1"/>
</dbReference>
<proteinExistence type="predicted"/>
<evidence type="ECO:0000313" key="3">
    <source>
        <dbReference type="Proteomes" id="UP000664163"/>
    </source>
</evidence>
<keyword evidence="3" id="KW-1185">Reference proteome</keyword>
<dbReference type="EMBL" id="JAFLND010000001">
    <property type="protein sequence ID" value="MBO0330151.1"/>
    <property type="molecule type" value="Genomic_DNA"/>
</dbReference>
<feature type="domain" description="N-acetyltransferase" evidence="1">
    <location>
        <begin position="83"/>
        <end position="182"/>
    </location>
</feature>
<name>A0ABS3EV84_9FLAO</name>
<evidence type="ECO:0000259" key="1">
    <source>
        <dbReference type="Pfam" id="PF00583"/>
    </source>
</evidence>
<protein>
    <recommendedName>
        <fullName evidence="1">N-acetyltransferase domain-containing protein</fullName>
    </recommendedName>
</protein>
<sequence length="212" mass="25238">MKIEKNKKVSGFDRYWGIVRNGLFLLGLRNRLAKLGIDVAPYYWVQEETEPCAEPIIKDDATYTVRYLNQDELRKVCHLEPGEDYDRMMEGVEKGQLIIGLETSNKIAAYTFVELNDFDFKGRKFKLGPNEAYLLNMWTFHEYRGKNLAPYLRYQAYQLLREKGINLKYSITNYFNKSSIKFKNKLNSKHLSLYLCVVLFKRYTWNFTLRKY</sequence>
<comment type="caution">
    <text evidence="2">The sequence shown here is derived from an EMBL/GenBank/DDBJ whole genome shotgun (WGS) entry which is preliminary data.</text>
</comment>